<sequence>MRLLSLYRRAIYLATLTQPNWNYIGLGTNDASLSLPAAALTNVHDRLAGDLFEAEDKAGSDAQLFPPKFDDDRGKFVQVDHDSLIKHGQLRIKLPASTPVASENTLPDFRGCADVRIYRVRFFLEGVKIKPDALSKGRCPIVDIDITQEGDSVYYDPSGNCHTFTHEPVDVKPSFRVSPSPDGATRLTVVDNGDIVSMVPRAGKVEKYAAPSPFATWTISLRDVDLASVDLSSVTKAWFEFFGTSRSFKASALKDKS</sequence>
<evidence type="ECO:0000313" key="1">
    <source>
        <dbReference type="EMBL" id="KPA38496.1"/>
    </source>
</evidence>
<proteinExistence type="predicted"/>
<dbReference type="EMBL" id="JXCE01000272">
    <property type="protein sequence ID" value="KPA38496.1"/>
    <property type="molecule type" value="Genomic_DNA"/>
</dbReference>
<dbReference type="OrthoDB" id="10016792at2759"/>
<evidence type="ECO:0000313" key="2">
    <source>
        <dbReference type="Proteomes" id="UP000037904"/>
    </source>
</evidence>
<gene>
    <name evidence="1" type="ORF">FLAG1_08656</name>
</gene>
<dbReference type="Proteomes" id="UP000037904">
    <property type="component" value="Unassembled WGS sequence"/>
</dbReference>
<organism evidence="1 2">
    <name type="scientific">Fusarium langsethiae</name>
    <dbReference type="NCBI Taxonomy" id="179993"/>
    <lineage>
        <taxon>Eukaryota</taxon>
        <taxon>Fungi</taxon>
        <taxon>Dikarya</taxon>
        <taxon>Ascomycota</taxon>
        <taxon>Pezizomycotina</taxon>
        <taxon>Sordariomycetes</taxon>
        <taxon>Hypocreomycetidae</taxon>
        <taxon>Hypocreales</taxon>
        <taxon>Nectriaceae</taxon>
        <taxon>Fusarium</taxon>
    </lineage>
</organism>
<comment type="caution">
    <text evidence="1">The sequence shown here is derived from an EMBL/GenBank/DDBJ whole genome shotgun (WGS) entry which is preliminary data.</text>
</comment>
<dbReference type="AlphaFoldDB" id="A0A0M9ESC5"/>
<accession>A0A0M9ESC5</accession>
<keyword evidence="2" id="KW-1185">Reference proteome</keyword>
<protein>
    <submittedName>
        <fullName evidence="1">Serine protein</fullName>
    </submittedName>
</protein>
<name>A0A0M9ESC5_FUSLA</name>
<reference evidence="1 2" key="1">
    <citation type="submission" date="2015-04" db="EMBL/GenBank/DDBJ databases">
        <title>The draft genome sequence of Fusarium langsethiae, a T-2/HT-2 mycotoxin producer.</title>
        <authorList>
            <person name="Lysoe E."/>
            <person name="Divon H.H."/>
            <person name="Terzi V."/>
            <person name="Orru L."/>
            <person name="Lamontanara A."/>
            <person name="Kolseth A.-K."/>
            <person name="Frandsen R.J."/>
            <person name="Nielsen K."/>
            <person name="Thrane U."/>
        </authorList>
    </citation>
    <scope>NUCLEOTIDE SEQUENCE [LARGE SCALE GENOMIC DNA]</scope>
    <source>
        <strain evidence="1 2">Fl201059</strain>
    </source>
</reference>